<dbReference type="PROSITE" id="PS50089">
    <property type="entry name" value="ZF_RING_2"/>
    <property type="match status" value="1"/>
</dbReference>
<dbReference type="OMA" id="CTENFMI"/>
<dbReference type="Pfam" id="PF00097">
    <property type="entry name" value="zf-C3HC4"/>
    <property type="match status" value="1"/>
</dbReference>
<dbReference type="AlphaFoldDB" id="G0NDB3"/>
<evidence type="ECO:0000256" key="2">
    <source>
        <dbReference type="ARBA" id="ARBA00022771"/>
    </source>
</evidence>
<dbReference type="InterPro" id="IPR052667">
    <property type="entry name" value="E3_ubiquitin-ligase_RING"/>
</dbReference>
<evidence type="ECO:0000313" key="8">
    <source>
        <dbReference type="EMBL" id="EGT58277.1"/>
    </source>
</evidence>
<evidence type="ECO:0000256" key="4">
    <source>
        <dbReference type="PROSITE-ProRule" id="PRU00175"/>
    </source>
</evidence>
<reference evidence="9" key="1">
    <citation type="submission" date="2011-07" db="EMBL/GenBank/DDBJ databases">
        <authorList>
            <consortium name="Caenorhabditis brenneri Sequencing and Analysis Consortium"/>
            <person name="Wilson R.K."/>
        </authorList>
    </citation>
    <scope>NUCLEOTIDE SEQUENCE [LARGE SCALE GENOMIC DNA]</scope>
    <source>
        <strain evidence="9">PB2801</strain>
    </source>
</reference>
<dbReference type="OrthoDB" id="5874122at2759"/>
<dbReference type="SUPFAM" id="SSF57850">
    <property type="entry name" value="RING/U-box"/>
    <property type="match status" value="1"/>
</dbReference>
<evidence type="ECO:0000256" key="6">
    <source>
        <dbReference type="SAM" id="MobiDB-lite"/>
    </source>
</evidence>
<dbReference type="GO" id="GO:0008270">
    <property type="term" value="F:zinc ion binding"/>
    <property type="evidence" value="ECO:0007669"/>
    <property type="project" value="UniProtKB-KW"/>
</dbReference>
<dbReference type="EMBL" id="GL379867">
    <property type="protein sequence ID" value="EGT58277.1"/>
    <property type="molecule type" value="Genomic_DNA"/>
</dbReference>
<evidence type="ECO:0000256" key="3">
    <source>
        <dbReference type="ARBA" id="ARBA00022833"/>
    </source>
</evidence>
<feature type="compositionally biased region" description="Low complexity" evidence="6">
    <location>
        <begin position="29"/>
        <end position="46"/>
    </location>
</feature>
<dbReference type="PANTHER" id="PTHR47156:SF5">
    <property type="entry name" value="RING-TYPE DOMAIN-CONTAINING PROTEIN"/>
    <property type="match status" value="1"/>
</dbReference>
<dbReference type="InterPro" id="IPR013083">
    <property type="entry name" value="Znf_RING/FYVE/PHD"/>
</dbReference>
<dbReference type="Gene3D" id="3.30.40.10">
    <property type="entry name" value="Zinc/RING finger domain, C3HC4 (zinc finger)"/>
    <property type="match status" value="1"/>
</dbReference>
<dbReference type="eggNOG" id="KOG4185">
    <property type="taxonomic scope" value="Eukaryota"/>
</dbReference>
<feature type="domain" description="RING-type" evidence="7">
    <location>
        <begin position="175"/>
        <end position="220"/>
    </location>
</feature>
<evidence type="ECO:0000256" key="5">
    <source>
        <dbReference type="SAM" id="Coils"/>
    </source>
</evidence>
<keyword evidence="1" id="KW-0479">Metal-binding</keyword>
<keyword evidence="9" id="KW-1185">Reference proteome</keyword>
<evidence type="ECO:0000313" key="9">
    <source>
        <dbReference type="Proteomes" id="UP000008068"/>
    </source>
</evidence>
<dbReference type="InterPro" id="IPR001841">
    <property type="entry name" value="Znf_RING"/>
</dbReference>
<evidence type="ECO:0000259" key="7">
    <source>
        <dbReference type="PROSITE" id="PS50089"/>
    </source>
</evidence>
<organism evidence="9">
    <name type="scientific">Caenorhabditis brenneri</name>
    <name type="common">Nematode worm</name>
    <dbReference type="NCBI Taxonomy" id="135651"/>
    <lineage>
        <taxon>Eukaryota</taxon>
        <taxon>Metazoa</taxon>
        <taxon>Ecdysozoa</taxon>
        <taxon>Nematoda</taxon>
        <taxon>Chromadorea</taxon>
        <taxon>Rhabditida</taxon>
        <taxon>Rhabditina</taxon>
        <taxon>Rhabditomorpha</taxon>
        <taxon>Rhabditoidea</taxon>
        <taxon>Rhabditidae</taxon>
        <taxon>Peloderinae</taxon>
        <taxon>Caenorhabditis</taxon>
    </lineage>
</organism>
<evidence type="ECO:0000256" key="1">
    <source>
        <dbReference type="ARBA" id="ARBA00022723"/>
    </source>
</evidence>
<dbReference type="SMART" id="SM00184">
    <property type="entry name" value="RING"/>
    <property type="match status" value="1"/>
</dbReference>
<keyword evidence="5" id="KW-0175">Coiled coil</keyword>
<protein>
    <recommendedName>
        <fullName evidence="7">RING-type domain-containing protein</fullName>
    </recommendedName>
</protein>
<sequence length="238" mass="26984">MARPTLRSDSSQRVGTSSGRKKKEKKINLKTTSKTPKVTPKPASKALKSAQPRVRYTAADLQRLKDELKDVIEETEAEEEKNYRLVEEQTNKLFELKQKEEAQKEEDFDTGLKFLTEEAKECKKRTEIDKQSKKCEATVLLQKELDRSRGLSAHFQSRFEILGANGGPAQSYKACELCQAQWSQTGDGVPRILDCGHTMCDKCTENFMIPGGRVKCPFDRKKSYGQGTIPKNYTLLNI</sequence>
<dbReference type="InterPro" id="IPR018957">
    <property type="entry name" value="Znf_C3HC4_RING-type"/>
</dbReference>
<accession>G0NDB3</accession>
<keyword evidence="2 4" id="KW-0863">Zinc-finger</keyword>
<dbReference type="STRING" id="135651.G0NDB3"/>
<dbReference type="InParanoid" id="G0NDB3"/>
<feature type="coiled-coil region" evidence="5">
    <location>
        <begin position="58"/>
        <end position="106"/>
    </location>
</feature>
<gene>
    <name evidence="8" type="ORF">CAEBREN_11404</name>
</gene>
<keyword evidence="3" id="KW-0862">Zinc</keyword>
<feature type="compositionally biased region" description="Polar residues" evidence="6">
    <location>
        <begin position="7"/>
        <end position="18"/>
    </location>
</feature>
<dbReference type="Proteomes" id="UP000008068">
    <property type="component" value="Unassembled WGS sequence"/>
</dbReference>
<dbReference type="HOGENOM" id="CLU_1166741_0_0_1"/>
<name>G0NDB3_CAEBE</name>
<feature type="region of interest" description="Disordered" evidence="6">
    <location>
        <begin position="1"/>
        <end position="52"/>
    </location>
</feature>
<dbReference type="PANTHER" id="PTHR47156">
    <property type="entry name" value="PROTEIN CBG20824"/>
    <property type="match status" value="1"/>
</dbReference>
<proteinExistence type="predicted"/>